<dbReference type="Gene3D" id="3.80.10.10">
    <property type="entry name" value="Ribonuclease Inhibitor"/>
    <property type="match status" value="1"/>
</dbReference>
<dbReference type="GO" id="GO:0005930">
    <property type="term" value="C:axoneme"/>
    <property type="evidence" value="ECO:0007669"/>
    <property type="project" value="UniProtKB-SubCell"/>
</dbReference>
<comment type="caution">
    <text evidence="2">The sequence shown here is derived from an EMBL/GenBank/DDBJ whole genome shotgun (WGS) entry which is preliminary data.</text>
</comment>
<dbReference type="EMBL" id="LHPG02000029">
    <property type="protein sequence ID" value="PRW05789.1"/>
    <property type="molecule type" value="Genomic_DNA"/>
</dbReference>
<dbReference type="SUPFAM" id="SSF52047">
    <property type="entry name" value="RNI-like"/>
    <property type="match status" value="1"/>
</dbReference>
<proteinExistence type="predicted"/>
<keyword evidence="3" id="KW-1185">Reference proteome</keyword>
<name>A0A2P6TB60_CHLSO</name>
<protein>
    <submittedName>
        <fullName evidence="2">Toll-like receptor 4</fullName>
    </submittedName>
</protein>
<evidence type="ECO:0000313" key="2">
    <source>
        <dbReference type="EMBL" id="PRW05789.1"/>
    </source>
</evidence>
<organism evidence="2 3">
    <name type="scientific">Chlorella sorokiniana</name>
    <name type="common">Freshwater green alga</name>
    <dbReference type="NCBI Taxonomy" id="3076"/>
    <lineage>
        <taxon>Eukaryota</taxon>
        <taxon>Viridiplantae</taxon>
        <taxon>Chlorophyta</taxon>
        <taxon>core chlorophytes</taxon>
        <taxon>Trebouxiophyceae</taxon>
        <taxon>Chlorellales</taxon>
        <taxon>Chlorellaceae</taxon>
        <taxon>Chlorella clade</taxon>
        <taxon>Chlorella</taxon>
    </lineage>
</organism>
<evidence type="ECO:0000313" key="3">
    <source>
        <dbReference type="Proteomes" id="UP000239899"/>
    </source>
</evidence>
<dbReference type="AlphaFoldDB" id="A0A2P6TB60"/>
<evidence type="ECO:0000256" key="1">
    <source>
        <dbReference type="ARBA" id="ARBA00004430"/>
    </source>
</evidence>
<sequence length="145" mass="16237">MELTDVAPSFEVLQDCTRLAALQRLRLRACHFDDAAAAALFACCQQLTSLDLECYHSAVFRLHGLRLLAQLKRLYIADYSYALPQELVQAPTLETLDVSACALLELGQQDVNLLCRLPRLRELGLPGADPTQSVEEEEEDWKSCN</sequence>
<dbReference type="InterPro" id="IPR032675">
    <property type="entry name" value="LRR_dom_sf"/>
</dbReference>
<dbReference type="Proteomes" id="UP000239899">
    <property type="component" value="Unassembled WGS sequence"/>
</dbReference>
<comment type="subcellular location">
    <subcellularLocation>
        <location evidence="1">Cytoplasm</location>
        <location evidence="1">Cytoskeleton</location>
        <location evidence="1">Cilium axoneme</location>
    </subcellularLocation>
</comment>
<reference evidence="2 3" key="1">
    <citation type="journal article" date="2018" name="Plant J.">
        <title>Genome sequences of Chlorella sorokiniana UTEX 1602 and Micractinium conductrix SAG 241.80: implications to maltose excretion by a green alga.</title>
        <authorList>
            <person name="Arriola M.B."/>
            <person name="Velmurugan N."/>
            <person name="Zhang Y."/>
            <person name="Plunkett M.H."/>
            <person name="Hondzo H."/>
            <person name="Barney B.M."/>
        </authorList>
    </citation>
    <scope>NUCLEOTIDE SEQUENCE [LARGE SCALE GENOMIC DNA]</scope>
    <source>
        <strain evidence="3">UTEX 1602</strain>
    </source>
</reference>
<accession>A0A2P6TB60</accession>
<gene>
    <name evidence="2" type="ORF">C2E21_9530</name>
</gene>